<feature type="domain" description="ABC transporter" evidence="8">
    <location>
        <begin position="337"/>
        <end position="567"/>
    </location>
</feature>
<evidence type="ECO:0000259" key="8">
    <source>
        <dbReference type="PROSITE" id="PS50893"/>
    </source>
</evidence>
<dbReference type="RefSeq" id="WP_015868138.1">
    <property type="nucleotide sequence ID" value="NC_012785.1"/>
</dbReference>
<evidence type="ECO:0000256" key="4">
    <source>
        <dbReference type="ARBA" id="ARBA00022840"/>
    </source>
</evidence>
<dbReference type="InterPro" id="IPR003439">
    <property type="entry name" value="ABC_transporter-like_ATP-bd"/>
</dbReference>
<dbReference type="SUPFAM" id="SSF90123">
    <property type="entry name" value="ABC transporter transmembrane region"/>
    <property type="match status" value="1"/>
</dbReference>
<protein>
    <submittedName>
        <fullName evidence="10">ABC transporter related</fullName>
    </submittedName>
</protein>
<proteinExistence type="predicted"/>
<keyword evidence="3" id="KW-0547">Nucleotide-binding</keyword>
<dbReference type="GO" id="GO:0005886">
    <property type="term" value="C:plasma membrane"/>
    <property type="evidence" value="ECO:0007669"/>
    <property type="project" value="UniProtKB-SubCell"/>
</dbReference>
<organism evidence="10 11">
    <name type="scientific">Kosmotoga olearia (strain ATCC BAA-1733 / DSM 21960 / TBF 19.5.1)</name>
    <dbReference type="NCBI Taxonomy" id="521045"/>
    <lineage>
        <taxon>Bacteria</taxon>
        <taxon>Thermotogati</taxon>
        <taxon>Thermotogota</taxon>
        <taxon>Thermotogae</taxon>
        <taxon>Kosmotogales</taxon>
        <taxon>Kosmotogaceae</taxon>
        <taxon>Kosmotoga</taxon>
    </lineage>
</organism>
<keyword evidence="4" id="KW-0067">ATP-binding</keyword>
<reference evidence="10 11" key="2">
    <citation type="journal article" date="2011" name="J. Bacteriol.">
        <title>Genome Sequence of Kosmotoga olearia Strain TBF 19.5.1, a Thermophilic Bacterium with a Wide Growth Temperature Range, Isolated from the Troll B Oil Platform in the North Sea.</title>
        <authorList>
            <person name="Swithers K.S."/>
            <person name="Dipippo J.L."/>
            <person name="Bruce D.C."/>
            <person name="Detter C."/>
            <person name="Tapia R."/>
            <person name="Han S."/>
            <person name="Goodwin L.A."/>
            <person name="Han J."/>
            <person name="Woyke T."/>
            <person name="Pitluck S."/>
            <person name="Pennacchio L."/>
            <person name="Nolan M."/>
            <person name="Mikhailova N."/>
            <person name="Land M.L."/>
            <person name="Nesbo C.L."/>
            <person name="Gogarten J.P."/>
            <person name="Noll K.M."/>
        </authorList>
    </citation>
    <scope>NUCLEOTIDE SEQUENCE [LARGE SCALE GENOMIC DNA]</scope>
    <source>
        <strain evidence="11">ATCC BAA-1733 / DSM 21960 / TBF 19.5.1</strain>
    </source>
</reference>
<feature type="transmembrane region" description="Helical" evidence="7">
    <location>
        <begin position="139"/>
        <end position="158"/>
    </location>
</feature>
<name>C5CG31_KOSOT</name>
<dbReference type="KEGG" id="kol:Kole_0760"/>
<dbReference type="GO" id="GO:0016887">
    <property type="term" value="F:ATP hydrolysis activity"/>
    <property type="evidence" value="ECO:0007669"/>
    <property type="project" value="InterPro"/>
</dbReference>
<keyword evidence="5 7" id="KW-1133">Transmembrane helix</keyword>
<dbReference type="InterPro" id="IPR036640">
    <property type="entry name" value="ABC1_TM_sf"/>
</dbReference>
<feature type="transmembrane region" description="Helical" evidence="7">
    <location>
        <begin position="164"/>
        <end position="182"/>
    </location>
</feature>
<dbReference type="SMART" id="SM00382">
    <property type="entry name" value="AAA"/>
    <property type="match status" value="1"/>
</dbReference>
<feature type="transmembrane region" description="Helical" evidence="7">
    <location>
        <begin position="61"/>
        <end position="78"/>
    </location>
</feature>
<evidence type="ECO:0000256" key="5">
    <source>
        <dbReference type="ARBA" id="ARBA00022989"/>
    </source>
</evidence>
<dbReference type="Pfam" id="PF00005">
    <property type="entry name" value="ABC_tran"/>
    <property type="match status" value="1"/>
</dbReference>
<dbReference type="GO" id="GO:0005524">
    <property type="term" value="F:ATP binding"/>
    <property type="evidence" value="ECO:0007669"/>
    <property type="project" value="UniProtKB-KW"/>
</dbReference>
<dbReference type="SUPFAM" id="SSF52540">
    <property type="entry name" value="P-loop containing nucleoside triphosphate hydrolases"/>
    <property type="match status" value="1"/>
</dbReference>
<evidence type="ECO:0000256" key="2">
    <source>
        <dbReference type="ARBA" id="ARBA00022692"/>
    </source>
</evidence>
<dbReference type="AlphaFoldDB" id="C5CG31"/>
<dbReference type="InterPro" id="IPR027417">
    <property type="entry name" value="P-loop_NTPase"/>
</dbReference>
<comment type="subcellular location">
    <subcellularLocation>
        <location evidence="1">Cell membrane</location>
        <topology evidence="1">Multi-pass membrane protein</topology>
    </subcellularLocation>
</comment>
<dbReference type="Pfam" id="PF00664">
    <property type="entry name" value="ABC_membrane"/>
    <property type="match status" value="1"/>
</dbReference>
<dbReference type="FunFam" id="3.40.50.300:FF:002214">
    <property type="entry name" value="ABC transporter related protein"/>
    <property type="match status" value="1"/>
</dbReference>
<dbReference type="Proteomes" id="UP000002382">
    <property type="component" value="Chromosome"/>
</dbReference>
<feature type="domain" description="ABC transmembrane type-1" evidence="9">
    <location>
        <begin position="36"/>
        <end position="307"/>
    </location>
</feature>
<dbReference type="PROSITE" id="PS50929">
    <property type="entry name" value="ABC_TM1F"/>
    <property type="match status" value="1"/>
</dbReference>
<dbReference type="PANTHER" id="PTHR43394">
    <property type="entry name" value="ATP-DEPENDENT PERMEASE MDL1, MITOCHONDRIAL"/>
    <property type="match status" value="1"/>
</dbReference>
<sequence length="571" mass="65508">MRILTRDPEVHELLNYAKRYTKYQKLIFVFAPILLFVGILSPFLIRYLFDNIIAKADFSKLPVFVLLFIGIKGLERLLSVVVNYNIFKCGNQITHDEQVSFLKKVLRSPVESLAKKSTGDMISRATSDIPQLSRTISSVIPIIVLNIIELILFGGVLIYFSWQLALVVFATIPFYNFSVNIFNKKLKKFSTLEREKNSQVIESFREKIDGTATIKNLVKNEYFAEKFDEKVKEWLKVSNKYQLVTQTIEDFVTFIRGISPVLVLSFGGFLVMKGTITLGTLIGFYDFMNWIYEPIRVLSHFLISLKSATPVFRRIREIHEMDEEKSGEKIFEGVNKIEYKEVCFSYDNEPVLNGINLKINSNERVAIVGTSGAGKSTLITLLPRYFDPEKGNVMINGEDLRRYVLNKLRKKVIVVHQNDFLFNMSIRENIVLDDNFSEEEFREAIKIACVDKFIDKLENGYDTIVGERGSKLSDGQRQRVAIARAVIRNPKVLVLDEATSGVDSQTEEEIFNNLKKLNMTIIIISHRLSTIRKADRVVVLDKGRVVEEGTHEELVKKGLMYKKILESQLMA</sequence>
<evidence type="ECO:0000313" key="11">
    <source>
        <dbReference type="Proteomes" id="UP000002382"/>
    </source>
</evidence>
<evidence type="ECO:0000259" key="9">
    <source>
        <dbReference type="PROSITE" id="PS50929"/>
    </source>
</evidence>
<dbReference type="CDD" id="cd07346">
    <property type="entry name" value="ABC_6TM_exporters"/>
    <property type="match status" value="1"/>
</dbReference>
<evidence type="ECO:0000256" key="3">
    <source>
        <dbReference type="ARBA" id="ARBA00022741"/>
    </source>
</evidence>
<dbReference type="PANTHER" id="PTHR43394:SF1">
    <property type="entry name" value="ATP-BINDING CASSETTE SUB-FAMILY B MEMBER 10, MITOCHONDRIAL"/>
    <property type="match status" value="1"/>
</dbReference>
<dbReference type="GO" id="GO:0015421">
    <property type="term" value="F:ABC-type oligopeptide transporter activity"/>
    <property type="evidence" value="ECO:0007669"/>
    <property type="project" value="TreeGrafter"/>
</dbReference>
<dbReference type="InterPro" id="IPR011527">
    <property type="entry name" value="ABC1_TM_dom"/>
</dbReference>
<dbReference type="HOGENOM" id="CLU_000604_84_3_0"/>
<feature type="transmembrane region" description="Helical" evidence="7">
    <location>
        <begin position="261"/>
        <end position="285"/>
    </location>
</feature>
<evidence type="ECO:0000313" key="10">
    <source>
        <dbReference type="EMBL" id="ACR79472.1"/>
    </source>
</evidence>
<accession>C5CG31</accession>
<evidence type="ECO:0000256" key="6">
    <source>
        <dbReference type="ARBA" id="ARBA00023136"/>
    </source>
</evidence>
<keyword evidence="2 7" id="KW-0812">Transmembrane</keyword>
<evidence type="ECO:0000256" key="7">
    <source>
        <dbReference type="SAM" id="Phobius"/>
    </source>
</evidence>
<evidence type="ECO:0000256" key="1">
    <source>
        <dbReference type="ARBA" id="ARBA00004651"/>
    </source>
</evidence>
<reference evidence="10 11" key="1">
    <citation type="submission" date="2009-06" db="EMBL/GenBank/DDBJ databases">
        <title>Complete sequence of Thermotogales bacterium TBF 19.5.1.</title>
        <authorList>
            <consortium name="US DOE Joint Genome Institute"/>
            <person name="Lucas S."/>
            <person name="Copeland A."/>
            <person name="Lapidus A."/>
            <person name="Glavina del Rio T."/>
            <person name="Tice H."/>
            <person name="Bruce D."/>
            <person name="Goodwin L."/>
            <person name="Pitluck S."/>
            <person name="Chertkov O."/>
            <person name="Brettin T."/>
            <person name="Detter J.C."/>
            <person name="Han C."/>
            <person name="Schmutz J."/>
            <person name="Larimer F."/>
            <person name="Land M."/>
            <person name="Hauser L."/>
            <person name="Kyrpides N."/>
            <person name="Ovchinnikova G."/>
            <person name="Noll K."/>
        </authorList>
    </citation>
    <scope>NUCLEOTIDE SEQUENCE [LARGE SCALE GENOMIC DNA]</scope>
    <source>
        <strain evidence="11">ATCC BAA-1733 / DSM 21960 / TBF 19.5.1</strain>
    </source>
</reference>
<dbReference type="Gene3D" id="3.40.50.300">
    <property type="entry name" value="P-loop containing nucleotide triphosphate hydrolases"/>
    <property type="match status" value="1"/>
</dbReference>
<dbReference type="eggNOG" id="COG2274">
    <property type="taxonomic scope" value="Bacteria"/>
</dbReference>
<dbReference type="EMBL" id="CP001634">
    <property type="protein sequence ID" value="ACR79472.1"/>
    <property type="molecule type" value="Genomic_DNA"/>
</dbReference>
<keyword evidence="6 7" id="KW-0472">Membrane</keyword>
<feature type="transmembrane region" description="Helical" evidence="7">
    <location>
        <begin position="26"/>
        <end position="49"/>
    </location>
</feature>
<gene>
    <name evidence="10" type="ordered locus">Kole_0760</name>
</gene>
<dbReference type="STRING" id="521045.Kole_0760"/>
<keyword evidence="11" id="KW-1185">Reference proteome</keyword>
<dbReference type="InterPro" id="IPR003593">
    <property type="entry name" value="AAA+_ATPase"/>
</dbReference>
<dbReference type="Gene3D" id="1.20.1560.10">
    <property type="entry name" value="ABC transporter type 1, transmembrane domain"/>
    <property type="match status" value="1"/>
</dbReference>
<dbReference type="PROSITE" id="PS50893">
    <property type="entry name" value="ABC_TRANSPORTER_2"/>
    <property type="match status" value="1"/>
</dbReference>
<dbReference type="InterPro" id="IPR039421">
    <property type="entry name" value="Type_1_exporter"/>
</dbReference>